<organism evidence="4 5">
    <name type="scientific">Tilletia horrida</name>
    <dbReference type="NCBI Taxonomy" id="155126"/>
    <lineage>
        <taxon>Eukaryota</taxon>
        <taxon>Fungi</taxon>
        <taxon>Dikarya</taxon>
        <taxon>Basidiomycota</taxon>
        <taxon>Ustilaginomycotina</taxon>
        <taxon>Exobasidiomycetes</taxon>
        <taxon>Tilletiales</taxon>
        <taxon>Tilletiaceae</taxon>
        <taxon>Tilletia</taxon>
    </lineage>
</organism>
<dbReference type="EMBL" id="JAPDMZ010000088">
    <property type="protein sequence ID" value="KAK0550699.1"/>
    <property type="molecule type" value="Genomic_DNA"/>
</dbReference>
<reference evidence="4" key="1">
    <citation type="journal article" date="2023" name="PhytoFront">
        <title>Draft Genome Resources of Seven Strains of Tilletia horrida, Causal Agent of Kernel Smut of Rice.</title>
        <authorList>
            <person name="Khanal S."/>
            <person name="Antony Babu S."/>
            <person name="Zhou X.G."/>
        </authorList>
    </citation>
    <scope>NUCLEOTIDE SEQUENCE</scope>
    <source>
        <strain evidence="4">TX6</strain>
    </source>
</reference>
<feature type="region of interest" description="Disordered" evidence="2">
    <location>
        <begin position="677"/>
        <end position="706"/>
    </location>
</feature>
<dbReference type="CDD" id="cd14686">
    <property type="entry name" value="bZIP"/>
    <property type="match status" value="1"/>
</dbReference>
<feature type="region of interest" description="Disordered" evidence="2">
    <location>
        <begin position="145"/>
        <end position="245"/>
    </location>
</feature>
<feature type="compositionally biased region" description="Low complexity" evidence="2">
    <location>
        <begin position="389"/>
        <end position="407"/>
    </location>
</feature>
<feature type="compositionally biased region" description="Polar residues" evidence="2">
    <location>
        <begin position="213"/>
        <end position="226"/>
    </location>
</feature>
<feature type="region of interest" description="Disordered" evidence="2">
    <location>
        <begin position="376"/>
        <end position="530"/>
    </location>
</feature>
<evidence type="ECO:0000256" key="1">
    <source>
        <dbReference type="SAM" id="Coils"/>
    </source>
</evidence>
<feature type="compositionally biased region" description="Low complexity" evidence="2">
    <location>
        <begin position="465"/>
        <end position="489"/>
    </location>
</feature>
<proteinExistence type="predicted"/>
<evidence type="ECO:0000313" key="5">
    <source>
        <dbReference type="Proteomes" id="UP001176517"/>
    </source>
</evidence>
<dbReference type="InterPro" id="IPR004827">
    <property type="entry name" value="bZIP"/>
</dbReference>
<dbReference type="GO" id="GO:0003700">
    <property type="term" value="F:DNA-binding transcription factor activity"/>
    <property type="evidence" value="ECO:0007669"/>
    <property type="project" value="InterPro"/>
</dbReference>
<evidence type="ECO:0000256" key="2">
    <source>
        <dbReference type="SAM" id="MobiDB-lite"/>
    </source>
</evidence>
<feature type="compositionally biased region" description="Low complexity" evidence="2">
    <location>
        <begin position="439"/>
        <end position="457"/>
    </location>
</feature>
<gene>
    <name evidence="4" type="ORF">OC846_003556</name>
</gene>
<sequence length="738" mass="78955">MSSLTQAEAASEEARRLKVANWIKAASDDEDEADDFDDDDDEDDFMRAESQSATESDEDEGNYDDENMDEDGVVSNEDGDEEGEEEDDDDEDDDDEEDLAEEDEEEDEDQDEDDLEVDDDDFLDDTLDVNFQLGDAEDFFRQLLESSTLDPSHPGPSTTTDLTTDWNTLLGDYHQSQQAQQSYQAPVQSPYPTMSVQTPSAPPPAPNPYYSNQPAHVSTSYSQTPGPSMHNLLPAPSIPSQPLAPSQQVDTDAFYKYAIQVLTHILGTGTEVSTHFSHRQHGQPTVAPQIQVPQQPASGITDLQPIIAAITSRLTGTSVTGPVGEQEMVTLLQSLMHQVADGSSSHNGGQAASPITQNARQASDTPQIAPIVDVSQSSRSAGPAQLPDSQASPRQPPAAALQLLRSQTSPEETRRETRAVTRQTELVAHANQGKLAKDSTSPTSSASPSVSPTAVSETRPEETHPAAPEPTLTTASATAKGKAKSSTTTSRRKSVRKSKYTAAERQQRKRDRNRLSAQRSRARKKDETDRYRAQLLAAGIDPGEKGESTYVRGRRLPTEMPTALPLPPPSAPKPIPMASTTKAASSAPKGTTTYFSTATTPAGAKVVEKWFVVGAELEPLSPSSLADQSTAVATREMQLRALMAEVKRLKGANDQMKVEMEGLRKENAELKGARKLFELSGGGGSGSTGSNNSPGPTSNGNGGVGGGSLLAIGSGSLLYNNSGSARIRPARRAAVSAR</sequence>
<evidence type="ECO:0000259" key="3">
    <source>
        <dbReference type="PROSITE" id="PS00036"/>
    </source>
</evidence>
<evidence type="ECO:0000313" key="4">
    <source>
        <dbReference type="EMBL" id="KAK0550699.1"/>
    </source>
</evidence>
<dbReference type="PANTHER" id="PTHR48209">
    <property type="entry name" value="AGL056WP"/>
    <property type="match status" value="1"/>
</dbReference>
<feature type="compositionally biased region" description="Acidic residues" evidence="2">
    <location>
        <begin position="55"/>
        <end position="123"/>
    </location>
</feature>
<keyword evidence="1" id="KW-0175">Coiled coil</keyword>
<feature type="compositionally biased region" description="Basic residues" evidence="2">
    <location>
        <begin position="490"/>
        <end position="499"/>
    </location>
</feature>
<feature type="compositionally biased region" description="Low complexity" evidence="2">
    <location>
        <begin position="158"/>
        <end position="192"/>
    </location>
</feature>
<feature type="region of interest" description="Disordered" evidence="2">
    <location>
        <begin position="340"/>
        <end position="364"/>
    </location>
</feature>
<feature type="region of interest" description="Disordered" evidence="2">
    <location>
        <begin position="23"/>
        <end position="123"/>
    </location>
</feature>
<keyword evidence="5" id="KW-1185">Reference proteome</keyword>
<dbReference type="Proteomes" id="UP001176517">
    <property type="component" value="Unassembled WGS sequence"/>
</dbReference>
<feature type="coiled-coil region" evidence="1">
    <location>
        <begin position="639"/>
        <end position="673"/>
    </location>
</feature>
<comment type="caution">
    <text evidence="4">The sequence shown here is derived from an EMBL/GenBank/DDBJ whole genome shotgun (WGS) entry which is preliminary data.</text>
</comment>
<protein>
    <recommendedName>
        <fullName evidence="3">BZIP domain-containing protein</fullName>
    </recommendedName>
</protein>
<name>A0AAN6JRX6_9BASI</name>
<feature type="compositionally biased region" description="Acidic residues" evidence="2">
    <location>
        <begin position="28"/>
        <end position="44"/>
    </location>
</feature>
<dbReference type="PANTHER" id="PTHR48209:SF2">
    <property type="entry name" value="FI24008P1"/>
    <property type="match status" value="1"/>
</dbReference>
<accession>A0AAN6JRX6</accession>
<dbReference type="PROSITE" id="PS00036">
    <property type="entry name" value="BZIP_BASIC"/>
    <property type="match status" value="1"/>
</dbReference>
<feature type="compositionally biased region" description="Low complexity" evidence="2">
    <location>
        <begin position="688"/>
        <end position="699"/>
    </location>
</feature>
<feature type="domain" description="BZIP" evidence="3">
    <location>
        <begin position="508"/>
        <end position="523"/>
    </location>
</feature>
<dbReference type="AlphaFoldDB" id="A0AAN6JRX6"/>
<feature type="region of interest" description="Disordered" evidence="2">
    <location>
        <begin position="719"/>
        <end position="738"/>
    </location>
</feature>